<keyword evidence="3 6" id="KW-0238">DNA-binding</keyword>
<sequence length="332" mass="35950">MPRPEINRSGEMEVFARVVELGGFSPAARALRMTPSAVSKLVARLEARLGVRLIVRSTRKFMLTEEGTTFHERTLRVLADLDEAERAVAACQIPRGRLRVNANVAFGWHFLLPVAPRFMAAHPGVQLDISITDAVIDLVDERADVAIRVGPLKSSQLVARKLGESVSAIVASPDYLAKQAAPDHPDKLAGQDLITFNFARHRDTWPFVIDGQRTFLPAHGRVTVGDGESARRLALAGQGLTRLSLFHIADDIAAGRLVPVLEAFNPGDVEEIHAVYVGHGGRLPARVRAFIDFLVAEIDLNRFAMLPGATAGAGGRSASGRAFRILDQGEPA</sequence>
<evidence type="ECO:0000256" key="3">
    <source>
        <dbReference type="ARBA" id="ARBA00023125"/>
    </source>
</evidence>
<evidence type="ECO:0000313" key="6">
    <source>
        <dbReference type="EMBL" id="SKB84359.1"/>
    </source>
</evidence>
<organism evidence="6 7">
    <name type="scientific">Bosea thiooxidans</name>
    <dbReference type="NCBI Taxonomy" id="53254"/>
    <lineage>
        <taxon>Bacteria</taxon>
        <taxon>Pseudomonadati</taxon>
        <taxon>Pseudomonadota</taxon>
        <taxon>Alphaproteobacteria</taxon>
        <taxon>Hyphomicrobiales</taxon>
        <taxon>Boseaceae</taxon>
        <taxon>Bosea</taxon>
    </lineage>
</organism>
<dbReference type="PANTHER" id="PTHR30537">
    <property type="entry name" value="HTH-TYPE TRANSCRIPTIONAL REGULATOR"/>
    <property type="match status" value="1"/>
</dbReference>
<feature type="domain" description="HTH lysR-type" evidence="5">
    <location>
        <begin position="12"/>
        <end position="64"/>
    </location>
</feature>
<keyword evidence="2" id="KW-0805">Transcription regulation</keyword>
<dbReference type="PROSITE" id="PS50931">
    <property type="entry name" value="HTH_LYSR"/>
    <property type="match status" value="1"/>
</dbReference>
<accession>A0A1T5EKE9</accession>
<dbReference type="InterPro" id="IPR000847">
    <property type="entry name" value="LysR_HTH_N"/>
</dbReference>
<protein>
    <submittedName>
        <fullName evidence="6">DNA-binding transcriptional regulator, LysR family</fullName>
    </submittedName>
</protein>
<dbReference type="Gene3D" id="1.10.10.10">
    <property type="entry name" value="Winged helix-like DNA-binding domain superfamily/Winged helix DNA-binding domain"/>
    <property type="match status" value="1"/>
</dbReference>
<proteinExistence type="inferred from homology"/>
<gene>
    <name evidence="6" type="ORF">SAMN05660750_02589</name>
</gene>
<evidence type="ECO:0000313" key="7">
    <source>
        <dbReference type="Proteomes" id="UP000190130"/>
    </source>
</evidence>
<dbReference type="AlphaFoldDB" id="A0A1T5EKE9"/>
<dbReference type="RefSeq" id="WP_079591567.1">
    <property type="nucleotide sequence ID" value="NZ_FUYX01000006.1"/>
</dbReference>
<dbReference type="InterPro" id="IPR058163">
    <property type="entry name" value="LysR-type_TF_proteobact-type"/>
</dbReference>
<evidence type="ECO:0000256" key="1">
    <source>
        <dbReference type="ARBA" id="ARBA00009437"/>
    </source>
</evidence>
<evidence type="ECO:0000259" key="5">
    <source>
        <dbReference type="PROSITE" id="PS50931"/>
    </source>
</evidence>
<dbReference type="GO" id="GO:0006351">
    <property type="term" value="P:DNA-templated transcription"/>
    <property type="evidence" value="ECO:0007669"/>
    <property type="project" value="TreeGrafter"/>
</dbReference>
<dbReference type="InterPro" id="IPR036390">
    <property type="entry name" value="WH_DNA-bd_sf"/>
</dbReference>
<dbReference type="GO" id="GO:0003700">
    <property type="term" value="F:DNA-binding transcription factor activity"/>
    <property type="evidence" value="ECO:0007669"/>
    <property type="project" value="InterPro"/>
</dbReference>
<reference evidence="6 7" key="1">
    <citation type="submission" date="2017-02" db="EMBL/GenBank/DDBJ databases">
        <authorList>
            <person name="Peterson S.W."/>
        </authorList>
    </citation>
    <scope>NUCLEOTIDE SEQUENCE [LARGE SCALE GENOMIC DNA]</scope>
    <source>
        <strain evidence="6 7">DSM 9653</strain>
    </source>
</reference>
<dbReference type="GO" id="GO:0043565">
    <property type="term" value="F:sequence-specific DNA binding"/>
    <property type="evidence" value="ECO:0007669"/>
    <property type="project" value="TreeGrafter"/>
</dbReference>
<dbReference type="SUPFAM" id="SSF46785">
    <property type="entry name" value="Winged helix' DNA-binding domain"/>
    <property type="match status" value="1"/>
</dbReference>
<dbReference type="InterPro" id="IPR005119">
    <property type="entry name" value="LysR_subst-bd"/>
</dbReference>
<evidence type="ECO:0000256" key="2">
    <source>
        <dbReference type="ARBA" id="ARBA00023015"/>
    </source>
</evidence>
<keyword evidence="4" id="KW-0804">Transcription</keyword>
<dbReference type="PANTHER" id="PTHR30537:SF71">
    <property type="entry name" value="TRANSCRIPTIONAL REGULATORY PROTEIN"/>
    <property type="match status" value="1"/>
</dbReference>
<dbReference type="EMBL" id="FUYX01000006">
    <property type="protein sequence ID" value="SKB84359.1"/>
    <property type="molecule type" value="Genomic_DNA"/>
</dbReference>
<dbReference type="Proteomes" id="UP000190130">
    <property type="component" value="Unassembled WGS sequence"/>
</dbReference>
<dbReference type="Gene3D" id="3.40.190.290">
    <property type="match status" value="1"/>
</dbReference>
<dbReference type="FunFam" id="1.10.10.10:FF:000001">
    <property type="entry name" value="LysR family transcriptional regulator"/>
    <property type="match status" value="1"/>
</dbReference>
<dbReference type="SUPFAM" id="SSF53850">
    <property type="entry name" value="Periplasmic binding protein-like II"/>
    <property type="match status" value="1"/>
</dbReference>
<dbReference type="InterPro" id="IPR036388">
    <property type="entry name" value="WH-like_DNA-bd_sf"/>
</dbReference>
<comment type="similarity">
    <text evidence="1">Belongs to the LysR transcriptional regulatory family.</text>
</comment>
<name>A0A1T5EKE9_9HYPH</name>
<dbReference type="OrthoDB" id="9786526at2"/>
<dbReference type="Pfam" id="PF03466">
    <property type="entry name" value="LysR_substrate"/>
    <property type="match status" value="1"/>
</dbReference>
<dbReference type="Pfam" id="PF00126">
    <property type="entry name" value="HTH_1"/>
    <property type="match status" value="1"/>
</dbReference>
<evidence type="ECO:0000256" key="4">
    <source>
        <dbReference type="ARBA" id="ARBA00023163"/>
    </source>
</evidence>